<evidence type="ECO:0000256" key="7">
    <source>
        <dbReference type="ARBA" id="ARBA00022801"/>
    </source>
</evidence>
<name>A0A9W8B6Z3_9FUNG</name>
<dbReference type="Pfam" id="PF07504">
    <property type="entry name" value="FTP"/>
    <property type="match status" value="2"/>
</dbReference>
<dbReference type="InterPro" id="IPR011096">
    <property type="entry name" value="FTP_domain"/>
</dbReference>
<keyword evidence="3" id="KW-0964">Secreted</keyword>
<keyword evidence="9" id="KW-0482">Metalloprotease</keyword>
<dbReference type="GO" id="GO:0006508">
    <property type="term" value="P:proteolysis"/>
    <property type="evidence" value="ECO:0007669"/>
    <property type="project" value="UniProtKB-KW"/>
</dbReference>
<comment type="caution">
    <text evidence="15">The sequence shown here is derived from an EMBL/GenBank/DDBJ whole genome shotgun (WGS) entry which is preliminary data.</text>
</comment>
<evidence type="ECO:0000313" key="16">
    <source>
        <dbReference type="Proteomes" id="UP001151582"/>
    </source>
</evidence>
<dbReference type="GO" id="GO:0004222">
    <property type="term" value="F:metalloendopeptidase activity"/>
    <property type="evidence" value="ECO:0007669"/>
    <property type="project" value="InterPro"/>
</dbReference>
<keyword evidence="7" id="KW-0378">Hydrolase</keyword>
<feature type="binding site" evidence="12">
    <location>
        <position position="464"/>
    </location>
    <ligand>
        <name>Zn(2+)</name>
        <dbReference type="ChEBI" id="CHEBI:29105"/>
        <note>catalytic</note>
    </ligand>
</feature>
<keyword evidence="16" id="KW-1185">Reference proteome</keyword>
<evidence type="ECO:0000256" key="9">
    <source>
        <dbReference type="ARBA" id="ARBA00023049"/>
    </source>
</evidence>
<evidence type="ECO:0000256" key="8">
    <source>
        <dbReference type="ARBA" id="ARBA00022833"/>
    </source>
</evidence>
<dbReference type="EMBL" id="JANBQB010000374">
    <property type="protein sequence ID" value="KAJ1977100.1"/>
    <property type="molecule type" value="Genomic_DNA"/>
</dbReference>
<dbReference type="InterPro" id="IPR001842">
    <property type="entry name" value="Peptidase_M36"/>
</dbReference>
<feature type="binding site" evidence="12">
    <location>
        <position position="434"/>
    </location>
    <ligand>
        <name>Zn(2+)</name>
        <dbReference type="ChEBI" id="CHEBI:29105"/>
        <note>catalytic</note>
    </ligand>
</feature>
<dbReference type="InterPro" id="IPR050371">
    <property type="entry name" value="Fungal_virulence_M36"/>
</dbReference>
<dbReference type="PANTHER" id="PTHR33478:SF1">
    <property type="entry name" value="EXTRACELLULAR METALLOPROTEINASE MEP"/>
    <property type="match status" value="1"/>
</dbReference>
<dbReference type="Gene3D" id="3.10.170.10">
    <property type="match status" value="2"/>
</dbReference>
<comment type="subcellular location">
    <subcellularLocation>
        <location evidence="1">Secreted</location>
    </subcellularLocation>
</comment>
<keyword evidence="5 12" id="KW-0479">Metal-binding</keyword>
<accession>A0A9W8B6Z3</accession>
<comment type="similarity">
    <text evidence="2">Belongs to the peptidase M36 family.</text>
</comment>
<dbReference type="GO" id="GO:0008270">
    <property type="term" value="F:zinc ion binding"/>
    <property type="evidence" value="ECO:0007669"/>
    <property type="project" value="InterPro"/>
</dbReference>
<feature type="active site" evidence="11">
    <location>
        <position position="435"/>
    </location>
</feature>
<evidence type="ECO:0000256" key="13">
    <source>
        <dbReference type="SAM" id="SignalP"/>
    </source>
</evidence>
<keyword evidence="10" id="KW-0865">Zymogen</keyword>
<dbReference type="Gene3D" id="1.10.390.10">
    <property type="entry name" value="Neutral Protease Domain 2"/>
    <property type="match status" value="2"/>
</dbReference>
<feature type="binding site" evidence="12">
    <location>
        <position position="249"/>
    </location>
    <ligand>
        <name>Zn(2+)</name>
        <dbReference type="ChEBI" id="CHEBI:29105"/>
        <note>catalytic</note>
    </ligand>
</feature>
<dbReference type="GO" id="GO:0005615">
    <property type="term" value="C:extracellular space"/>
    <property type="evidence" value="ECO:0007669"/>
    <property type="project" value="InterPro"/>
</dbReference>
<evidence type="ECO:0000256" key="12">
    <source>
        <dbReference type="PIRSR" id="PIRSR601842-2"/>
    </source>
</evidence>
<dbReference type="PRINTS" id="PR00999">
    <property type="entry name" value="FUNGALYSIN"/>
</dbReference>
<evidence type="ECO:0000256" key="5">
    <source>
        <dbReference type="ARBA" id="ARBA00022723"/>
    </source>
</evidence>
<keyword evidence="6 13" id="KW-0732">Signal</keyword>
<sequence length="1282" mass="141743">MSPSMVHVALLGLLSLDTQWAQGLVVNDVIGLRSFGPDLKFRHFDTTIQETGIATDSNDPVAIAQAFVQNNFGFEPTDYMLRDQYQTTSPPIHHIYLRQKMNGLEVANADLNINIDREGRIISYGSTFLTRDQNLDDTVNDLQRRAPTLSPSDAVQRLAEALHQPIQNAEALVETALGNFADQGPEYQVDNVDVSTDGAVRVGLAFVPNEQGHVSQAYHVVLQTEKDWVHSYIDVHSGNVIEMNSWIAHAQYMVLPFGASNPVANERQTVTDKDWPAKFSVNWHDLHNGTSFTDTQGNNVHAQADHTGRGAWHHLHRPDGGKDLVFDFPLDLTQDPKEYVNAAITNLFYWNNVMHDLFLEYGFDEAAGNFQNINFGSEGKGGDAVIANGQNGAGMNNADFATPPDGTHPRMRMYLWNTARPFRDGDLDSGVIIHEYGHGISNRLTGGPANANCLGWGEPGGMGEGWSDFFAVVLIMKKSATADQDMIMGSYVSGRGIRRYPYSTSMETNPQTYESLNKMVFYDVHSMGAVWASILYEVYWELVGVLGLTADLHSASVEHGNTLALLLVMTSLKLQPCRPSFIMARDAILQAEELITHGQHKCNLWKAFAKRGLGFDASNKAKRSEIPSFGPHLPDRVYQVLTPSASLVTLDIDTASPHCPRNHLASRLQAPHRRLGKRRRVQPAPPEYDRLVAIALQFVHESLEITEQGYQVSAVTQSRFGVAHVYLQQMVQGIPVENGVMNINVRDSDCKIISFGNSFAMQSALPSGLDQLASLHRRDVRNINPMAAFMALASYLEYQIQDPTTIQVISVANAASAVAFELKHIHGDLASDYEMAVQLALLSTDHGQLVPVYQIQWHDGDTWLQGVVAVDTLQVLSITNWSAPVSYRVFPMGVVSHDIGHRQLIVDPEDLTASPQGWTSMTAINPPGPGGLTTSGNNVHAQENWSGKPSWQTHYRPSLPDNTTVFDFPLSITATSSHRETIDATVTNLFYWCNLLHDILYHYGFTESAGNFQDDNYDRGGHGKDAVIAMAQTGTSFNKAVFTTPPDGKQPTLRMHLWDRTRPPRDGALTSDIIIHEYLHGVSGRLTGGPKNVGCLGWDEAAAMGEGWGDFFAVILHRKPGDTGTQPVGIGEYVAGGHGLRPYPYSTDMTINPVMYQDVYRPQSAFNDAHANGMIWASMLLEVYWDLVNELGFTSNWHSASLRHGNTLMVQLVITAMTLQPCYPKFLQARDAILQADEVVTGSKYQCHIWRGFARRGLGFEASYQGNRRTMDTTLPTACQGG</sequence>
<feature type="domain" description="FTP" evidence="14">
    <location>
        <begin position="709"/>
        <end position="759"/>
    </location>
</feature>
<evidence type="ECO:0000256" key="11">
    <source>
        <dbReference type="PIRSR" id="PIRSR601842-1"/>
    </source>
</evidence>
<feature type="binding site" evidence="12">
    <location>
        <position position="438"/>
    </location>
    <ligand>
        <name>Zn(2+)</name>
        <dbReference type="ChEBI" id="CHEBI:29105"/>
        <note>catalytic</note>
    </ligand>
</feature>
<feature type="chain" id="PRO_5040929513" description="FTP domain-containing protein" evidence="13">
    <location>
        <begin position="24"/>
        <end position="1282"/>
    </location>
</feature>
<dbReference type="CDD" id="cd09596">
    <property type="entry name" value="M36"/>
    <property type="match status" value="2"/>
</dbReference>
<keyword evidence="4" id="KW-0645">Protease</keyword>
<evidence type="ECO:0000256" key="3">
    <source>
        <dbReference type="ARBA" id="ARBA00022525"/>
    </source>
</evidence>
<evidence type="ECO:0000256" key="2">
    <source>
        <dbReference type="ARBA" id="ARBA00006006"/>
    </source>
</evidence>
<dbReference type="PANTHER" id="PTHR33478">
    <property type="entry name" value="EXTRACELLULAR METALLOPROTEINASE MEP"/>
    <property type="match status" value="1"/>
</dbReference>
<dbReference type="SUPFAM" id="SSF55486">
    <property type="entry name" value="Metalloproteases ('zincins'), catalytic domain"/>
    <property type="match status" value="2"/>
</dbReference>
<evidence type="ECO:0000256" key="6">
    <source>
        <dbReference type="ARBA" id="ARBA00022729"/>
    </source>
</evidence>
<feature type="domain" description="FTP" evidence="14">
    <location>
        <begin position="92"/>
        <end position="128"/>
    </location>
</feature>
<protein>
    <recommendedName>
        <fullName evidence="14">FTP domain-containing protein</fullName>
    </recommendedName>
</protein>
<evidence type="ECO:0000256" key="10">
    <source>
        <dbReference type="ARBA" id="ARBA00023145"/>
    </source>
</evidence>
<evidence type="ECO:0000256" key="4">
    <source>
        <dbReference type="ARBA" id="ARBA00022670"/>
    </source>
</evidence>
<organism evidence="15 16">
    <name type="scientific">Dimargaris verticillata</name>
    <dbReference type="NCBI Taxonomy" id="2761393"/>
    <lineage>
        <taxon>Eukaryota</taxon>
        <taxon>Fungi</taxon>
        <taxon>Fungi incertae sedis</taxon>
        <taxon>Zoopagomycota</taxon>
        <taxon>Kickxellomycotina</taxon>
        <taxon>Dimargaritomycetes</taxon>
        <taxon>Dimargaritales</taxon>
        <taxon>Dimargaritaceae</taxon>
        <taxon>Dimargaris</taxon>
    </lineage>
</organism>
<keyword evidence="8 12" id="KW-0862">Zinc</keyword>
<reference evidence="15" key="1">
    <citation type="submission" date="2022-07" db="EMBL/GenBank/DDBJ databases">
        <title>Phylogenomic reconstructions and comparative analyses of Kickxellomycotina fungi.</title>
        <authorList>
            <person name="Reynolds N.K."/>
            <person name="Stajich J.E."/>
            <person name="Barry K."/>
            <person name="Grigoriev I.V."/>
            <person name="Crous P."/>
            <person name="Smith M.E."/>
        </authorList>
    </citation>
    <scope>NUCLEOTIDE SEQUENCE</scope>
    <source>
        <strain evidence="15">RSA 567</strain>
    </source>
</reference>
<evidence type="ECO:0000259" key="14">
    <source>
        <dbReference type="Pfam" id="PF07504"/>
    </source>
</evidence>
<proteinExistence type="inferred from homology"/>
<gene>
    <name evidence="15" type="ORF">H4R34_003722</name>
</gene>
<comment type="cofactor">
    <cofactor evidence="12">
        <name>Zn(2+)</name>
        <dbReference type="ChEBI" id="CHEBI:29105"/>
    </cofactor>
    <text evidence="12">Binds 1 zinc ion per subunit.</text>
</comment>
<evidence type="ECO:0000256" key="1">
    <source>
        <dbReference type="ARBA" id="ARBA00004613"/>
    </source>
</evidence>
<dbReference type="Pfam" id="PF02128">
    <property type="entry name" value="Peptidase_M36"/>
    <property type="match status" value="2"/>
</dbReference>
<dbReference type="Proteomes" id="UP001151582">
    <property type="component" value="Unassembled WGS sequence"/>
</dbReference>
<dbReference type="OrthoDB" id="3227768at2759"/>
<dbReference type="InterPro" id="IPR027268">
    <property type="entry name" value="Peptidase_M4/M1_CTD_sf"/>
</dbReference>
<feature type="signal peptide" evidence="13">
    <location>
        <begin position="1"/>
        <end position="23"/>
    </location>
</feature>
<evidence type="ECO:0000313" key="15">
    <source>
        <dbReference type="EMBL" id="KAJ1977100.1"/>
    </source>
</evidence>